<dbReference type="Proteomes" id="UP000012073">
    <property type="component" value="Unassembled WGS sequence"/>
</dbReference>
<feature type="compositionally biased region" description="Polar residues" evidence="1">
    <location>
        <begin position="1"/>
        <end position="11"/>
    </location>
</feature>
<accession>R7Q799</accession>
<gene>
    <name evidence="2" type="ORF">CHC_T00001935001</name>
</gene>
<protein>
    <submittedName>
        <fullName evidence="2">Uncharacterized protein</fullName>
    </submittedName>
</protein>
<feature type="region of interest" description="Disordered" evidence="1">
    <location>
        <begin position="1"/>
        <end position="23"/>
    </location>
</feature>
<sequence>MSSPKALNTTEKPAIQGGFRPSQVSCSRFAPCRRHSRSRGANRAVFSSLPFFPPSRPCYPPPHFSTPTLYPHHIRSPVFSSHPAITFQTPSVASTYEYPLSFCLSHLYLSLPPPPFILTRPAPPCILYLRITTRQHKYSQTSPSIILFHNRLFPSKLSHFASLSPSIAARLSSYPLSGTHRLYRTPYTSPQPTLASSLLAQLRSSQLRKAILETPLTASQAAFASLPPHLR</sequence>
<evidence type="ECO:0000256" key="1">
    <source>
        <dbReference type="SAM" id="MobiDB-lite"/>
    </source>
</evidence>
<organism evidence="2 3">
    <name type="scientific">Chondrus crispus</name>
    <name type="common">Carrageen Irish moss</name>
    <name type="synonym">Polymorpha crispa</name>
    <dbReference type="NCBI Taxonomy" id="2769"/>
    <lineage>
        <taxon>Eukaryota</taxon>
        <taxon>Rhodophyta</taxon>
        <taxon>Florideophyceae</taxon>
        <taxon>Rhodymeniophycidae</taxon>
        <taxon>Gigartinales</taxon>
        <taxon>Gigartinaceae</taxon>
        <taxon>Chondrus</taxon>
    </lineage>
</organism>
<name>R7Q799_CHOCR</name>
<keyword evidence="3" id="KW-1185">Reference proteome</keyword>
<dbReference type="AlphaFoldDB" id="R7Q799"/>
<dbReference type="KEGG" id="ccp:CHC_T00001935001"/>
<dbReference type="RefSeq" id="XP_005713148.1">
    <property type="nucleotide sequence ID" value="XM_005713091.1"/>
</dbReference>
<proteinExistence type="predicted"/>
<dbReference type="Gramene" id="CDF33345">
    <property type="protein sequence ID" value="CDF33345"/>
    <property type="gene ID" value="CHC_T00001935001"/>
</dbReference>
<evidence type="ECO:0000313" key="2">
    <source>
        <dbReference type="EMBL" id="CDF33345.1"/>
    </source>
</evidence>
<dbReference type="EMBL" id="HG001642">
    <property type="protein sequence ID" value="CDF33345.1"/>
    <property type="molecule type" value="Genomic_DNA"/>
</dbReference>
<dbReference type="GeneID" id="17320865"/>
<reference evidence="3" key="1">
    <citation type="journal article" date="2013" name="Proc. Natl. Acad. Sci. U.S.A.">
        <title>Genome structure and metabolic features in the red seaweed Chondrus crispus shed light on evolution of the Archaeplastida.</title>
        <authorList>
            <person name="Collen J."/>
            <person name="Porcel B."/>
            <person name="Carre W."/>
            <person name="Ball S.G."/>
            <person name="Chaparro C."/>
            <person name="Tonon T."/>
            <person name="Barbeyron T."/>
            <person name="Michel G."/>
            <person name="Noel B."/>
            <person name="Valentin K."/>
            <person name="Elias M."/>
            <person name="Artiguenave F."/>
            <person name="Arun A."/>
            <person name="Aury J.M."/>
            <person name="Barbosa-Neto J.F."/>
            <person name="Bothwell J.H."/>
            <person name="Bouget F.Y."/>
            <person name="Brillet L."/>
            <person name="Cabello-Hurtado F."/>
            <person name="Capella-Gutierrez S."/>
            <person name="Charrier B."/>
            <person name="Cladiere L."/>
            <person name="Cock J.M."/>
            <person name="Coelho S.M."/>
            <person name="Colleoni C."/>
            <person name="Czjzek M."/>
            <person name="Da Silva C."/>
            <person name="Delage L."/>
            <person name="Denoeud F."/>
            <person name="Deschamps P."/>
            <person name="Dittami S.M."/>
            <person name="Gabaldon T."/>
            <person name="Gachon C.M."/>
            <person name="Groisillier A."/>
            <person name="Herve C."/>
            <person name="Jabbari K."/>
            <person name="Katinka M."/>
            <person name="Kloareg B."/>
            <person name="Kowalczyk N."/>
            <person name="Labadie K."/>
            <person name="Leblanc C."/>
            <person name="Lopez P.J."/>
            <person name="McLachlan D.H."/>
            <person name="Meslet-Cladiere L."/>
            <person name="Moustafa A."/>
            <person name="Nehr Z."/>
            <person name="Nyvall Collen P."/>
            <person name="Panaud O."/>
            <person name="Partensky F."/>
            <person name="Poulain J."/>
            <person name="Rensing S.A."/>
            <person name="Rousvoal S."/>
            <person name="Samson G."/>
            <person name="Symeonidi A."/>
            <person name="Weissenbach J."/>
            <person name="Zambounis A."/>
            <person name="Wincker P."/>
            <person name="Boyen C."/>
        </authorList>
    </citation>
    <scope>NUCLEOTIDE SEQUENCE [LARGE SCALE GENOMIC DNA]</scope>
    <source>
        <strain evidence="3">cv. Stackhouse</strain>
    </source>
</reference>
<evidence type="ECO:0000313" key="3">
    <source>
        <dbReference type="Proteomes" id="UP000012073"/>
    </source>
</evidence>